<keyword evidence="13" id="KW-1185">Reference proteome</keyword>
<evidence type="ECO:0000256" key="3">
    <source>
        <dbReference type="ARBA" id="ARBA00012154"/>
    </source>
</evidence>
<dbReference type="EMBL" id="JAMXLR010000092">
    <property type="protein sequence ID" value="MCO6047686.1"/>
    <property type="molecule type" value="Genomic_DNA"/>
</dbReference>
<feature type="binding site" evidence="11">
    <location>
        <position position="142"/>
    </location>
    <ligand>
        <name>substrate</name>
    </ligand>
</feature>
<accession>A0A9X2FJQ6</accession>
<dbReference type="GO" id="GO:0000287">
    <property type="term" value="F:magnesium ion binding"/>
    <property type="evidence" value="ECO:0007669"/>
    <property type="project" value="UniProtKB-UniRule"/>
</dbReference>
<keyword evidence="4 11" id="KW-0028">Amino-acid biosynthesis</keyword>
<evidence type="ECO:0000256" key="7">
    <source>
        <dbReference type="ARBA" id="ARBA00022777"/>
    </source>
</evidence>
<comment type="catalytic activity">
    <reaction evidence="10 11">
        <text>shikimate + ATP = 3-phosphoshikimate + ADP + H(+)</text>
        <dbReference type="Rhea" id="RHEA:13121"/>
        <dbReference type="ChEBI" id="CHEBI:15378"/>
        <dbReference type="ChEBI" id="CHEBI:30616"/>
        <dbReference type="ChEBI" id="CHEBI:36208"/>
        <dbReference type="ChEBI" id="CHEBI:145989"/>
        <dbReference type="ChEBI" id="CHEBI:456216"/>
        <dbReference type="EC" id="2.7.1.71"/>
    </reaction>
</comment>
<reference evidence="12" key="1">
    <citation type="submission" date="2022-06" db="EMBL/GenBank/DDBJ databases">
        <title>Aeoliella straminimaris, a novel planctomycete from sediments.</title>
        <authorList>
            <person name="Vitorino I.R."/>
            <person name="Lage O.M."/>
        </authorList>
    </citation>
    <scope>NUCLEOTIDE SEQUENCE</scope>
    <source>
        <strain evidence="12">ICT_H6.2</strain>
    </source>
</reference>
<dbReference type="PANTHER" id="PTHR21087">
    <property type="entry name" value="SHIKIMATE KINASE"/>
    <property type="match status" value="1"/>
</dbReference>
<dbReference type="PANTHER" id="PTHR21087:SF16">
    <property type="entry name" value="SHIKIMATE KINASE 1, CHLOROPLASTIC"/>
    <property type="match status" value="1"/>
</dbReference>
<comment type="cofactor">
    <cofactor evidence="11">
        <name>Mg(2+)</name>
        <dbReference type="ChEBI" id="CHEBI:18420"/>
    </cofactor>
    <text evidence="11">Binds 1 Mg(2+) ion per subunit.</text>
</comment>
<keyword evidence="9 11" id="KW-0057">Aromatic amino acid biosynthesis</keyword>
<feature type="binding site" evidence="11">
    <location>
        <position position="123"/>
    </location>
    <ligand>
        <name>ATP</name>
        <dbReference type="ChEBI" id="CHEBI:30616"/>
    </ligand>
</feature>
<keyword evidence="11" id="KW-0479">Metal-binding</keyword>
<dbReference type="GO" id="GO:0004765">
    <property type="term" value="F:shikimate kinase activity"/>
    <property type="evidence" value="ECO:0007669"/>
    <property type="project" value="UniProtKB-UniRule"/>
</dbReference>
<dbReference type="InterPro" id="IPR023000">
    <property type="entry name" value="Shikimate_kinase_CS"/>
</dbReference>
<dbReference type="InterPro" id="IPR031322">
    <property type="entry name" value="Shikimate/glucono_kinase"/>
</dbReference>
<comment type="pathway">
    <text evidence="1 11">Metabolic intermediate biosynthesis; chorismate biosynthesis; chorismate from D-erythrose 4-phosphate and phosphoenolpyruvate: step 5/7.</text>
</comment>
<keyword evidence="6 11" id="KW-0547">Nucleotide-binding</keyword>
<feature type="binding site" evidence="11">
    <location>
        <position position="18"/>
    </location>
    <ligand>
        <name>Mg(2+)</name>
        <dbReference type="ChEBI" id="CHEBI:18420"/>
    </ligand>
</feature>
<keyword evidence="5 11" id="KW-0808">Transferase</keyword>
<dbReference type="PRINTS" id="PR01100">
    <property type="entry name" value="SHIKIMTKNASE"/>
</dbReference>
<keyword evidence="11" id="KW-0460">Magnesium</keyword>
<keyword evidence="11" id="KW-0963">Cytoplasm</keyword>
<feature type="binding site" evidence="11">
    <location>
        <begin position="14"/>
        <end position="19"/>
    </location>
    <ligand>
        <name>ATP</name>
        <dbReference type="ChEBI" id="CHEBI:30616"/>
    </ligand>
</feature>
<feature type="binding site" evidence="11">
    <location>
        <position position="36"/>
    </location>
    <ligand>
        <name>substrate</name>
    </ligand>
</feature>
<dbReference type="PROSITE" id="PS01128">
    <property type="entry name" value="SHIKIMATE_KINASE"/>
    <property type="match status" value="1"/>
</dbReference>
<dbReference type="InterPro" id="IPR027417">
    <property type="entry name" value="P-loop_NTPase"/>
</dbReference>
<evidence type="ECO:0000256" key="5">
    <source>
        <dbReference type="ARBA" id="ARBA00022679"/>
    </source>
</evidence>
<name>A0A9X2FJQ6_9BACT</name>
<dbReference type="HAMAP" id="MF_00109">
    <property type="entry name" value="Shikimate_kinase"/>
    <property type="match status" value="1"/>
</dbReference>
<feature type="binding site" evidence="11">
    <location>
        <position position="82"/>
    </location>
    <ligand>
        <name>substrate</name>
    </ligand>
</feature>
<dbReference type="SUPFAM" id="SSF52540">
    <property type="entry name" value="P-loop containing nucleoside triphosphate hydrolases"/>
    <property type="match status" value="1"/>
</dbReference>
<dbReference type="Gene3D" id="3.40.50.300">
    <property type="entry name" value="P-loop containing nucleotide triphosphate hydrolases"/>
    <property type="match status" value="1"/>
</dbReference>
<proteinExistence type="inferred from homology"/>
<evidence type="ECO:0000256" key="9">
    <source>
        <dbReference type="ARBA" id="ARBA00023141"/>
    </source>
</evidence>
<sequence>MPPDRSIFLIGYRGTGKTTIAQELAERFGCAWADSDDIVQTRAGKPVADIFADEGERFFRDLEQAVVAELAAGPTQVVALGGGAVLREASQRAIDGMHVVWLKATPEVIAERLSADAASASLRPSLTGAGLTEEIEQVLTQRTPIYQQCATLEVDTEGRTPQAIAAEILQQLTAN</sequence>
<dbReference type="GO" id="GO:0009423">
    <property type="term" value="P:chorismate biosynthetic process"/>
    <property type="evidence" value="ECO:0007669"/>
    <property type="project" value="UniProtKB-UniRule"/>
</dbReference>
<dbReference type="GO" id="GO:0005524">
    <property type="term" value="F:ATP binding"/>
    <property type="evidence" value="ECO:0007669"/>
    <property type="project" value="UniProtKB-UniRule"/>
</dbReference>
<gene>
    <name evidence="11" type="primary">aroK</name>
    <name evidence="12" type="ORF">NG895_27600</name>
</gene>
<comment type="subcellular location">
    <subcellularLocation>
        <location evidence="11">Cytoplasm</location>
    </subcellularLocation>
</comment>
<comment type="function">
    <text evidence="11">Catalyzes the specific phosphorylation of the 3-hydroxyl group of shikimic acid using ATP as a cosubstrate.</text>
</comment>
<organism evidence="12 13">
    <name type="scientific">Aeoliella straminimaris</name>
    <dbReference type="NCBI Taxonomy" id="2954799"/>
    <lineage>
        <taxon>Bacteria</taxon>
        <taxon>Pseudomonadati</taxon>
        <taxon>Planctomycetota</taxon>
        <taxon>Planctomycetia</taxon>
        <taxon>Pirellulales</taxon>
        <taxon>Lacipirellulaceae</taxon>
        <taxon>Aeoliella</taxon>
    </lineage>
</organism>
<protein>
    <recommendedName>
        <fullName evidence="3 11">Shikimate kinase</fullName>
        <shortName evidence="11">SK</shortName>
        <ecNumber evidence="3 11">2.7.1.71</ecNumber>
    </recommendedName>
</protein>
<comment type="similarity">
    <text evidence="2 11">Belongs to the shikimate kinase family.</text>
</comment>
<evidence type="ECO:0000256" key="2">
    <source>
        <dbReference type="ARBA" id="ARBA00006997"/>
    </source>
</evidence>
<evidence type="ECO:0000256" key="1">
    <source>
        <dbReference type="ARBA" id="ARBA00004842"/>
    </source>
</evidence>
<evidence type="ECO:0000256" key="6">
    <source>
        <dbReference type="ARBA" id="ARBA00022741"/>
    </source>
</evidence>
<keyword evidence="7 11" id="KW-0418">Kinase</keyword>
<comment type="caution">
    <text evidence="12">The sequence shown here is derived from an EMBL/GenBank/DDBJ whole genome shotgun (WGS) entry which is preliminary data.</text>
</comment>
<evidence type="ECO:0000256" key="11">
    <source>
        <dbReference type="HAMAP-Rule" id="MF_00109"/>
    </source>
</evidence>
<feature type="binding site" evidence="11">
    <location>
        <position position="159"/>
    </location>
    <ligand>
        <name>ATP</name>
        <dbReference type="ChEBI" id="CHEBI:30616"/>
    </ligand>
</feature>
<dbReference type="GO" id="GO:0005829">
    <property type="term" value="C:cytosol"/>
    <property type="evidence" value="ECO:0007669"/>
    <property type="project" value="TreeGrafter"/>
</dbReference>
<dbReference type="InterPro" id="IPR000623">
    <property type="entry name" value="Shikimate_kinase/TSH1"/>
</dbReference>
<dbReference type="CDD" id="cd00464">
    <property type="entry name" value="SK"/>
    <property type="match status" value="1"/>
</dbReference>
<feature type="binding site" evidence="11">
    <location>
        <position position="60"/>
    </location>
    <ligand>
        <name>substrate</name>
    </ligand>
</feature>
<evidence type="ECO:0000313" key="13">
    <source>
        <dbReference type="Proteomes" id="UP001155241"/>
    </source>
</evidence>
<evidence type="ECO:0000256" key="8">
    <source>
        <dbReference type="ARBA" id="ARBA00022840"/>
    </source>
</evidence>
<dbReference type="GO" id="GO:0008652">
    <property type="term" value="P:amino acid biosynthetic process"/>
    <property type="evidence" value="ECO:0007669"/>
    <property type="project" value="UniProtKB-KW"/>
</dbReference>
<dbReference type="Proteomes" id="UP001155241">
    <property type="component" value="Unassembled WGS sequence"/>
</dbReference>
<evidence type="ECO:0000313" key="12">
    <source>
        <dbReference type="EMBL" id="MCO6047686.1"/>
    </source>
</evidence>
<comment type="subunit">
    <text evidence="11">Monomer.</text>
</comment>
<dbReference type="EC" id="2.7.1.71" evidence="3 11"/>
<dbReference type="AlphaFoldDB" id="A0A9X2FJQ6"/>
<dbReference type="RefSeq" id="WP_252855796.1">
    <property type="nucleotide sequence ID" value="NZ_JAMXLR010000092.1"/>
</dbReference>
<dbReference type="Pfam" id="PF01202">
    <property type="entry name" value="SKI"/>
    <property type="match status" value="1"/>
</dbReference>
<evidence type="ECO:0000256" key="10">
    <source>
        <dbReference type="ARBA" id="ARBA00048567"/>
    </source>
</evidence>
<evidence type="ECO:0000256" key="4">
    <source>
        <dbReference type="ARBA" id="ARBA00022605"/>
    </source>
</evidence>
<dbReference type="GO" id="GO:0009073">
    <property type="term" value="P:aromatic amino acid family biosynthetic process"/>
    <property type="evidence" value="ECO:0007669"/>
    <property type="project" value="UniProtKB-KW"/>
</dbReference>
<keyword evidence="8 11" id="KW-0067">ATP-binding</keyword>